<feature type="transmembrane region" description="Helical" evidence="1">
    <location>
        <begin position="93"/>
        <end position="113"/>
    </location>
</feature>
<dbReference type="EMBL" id="JYBP01000003">
    <property type="protein sequence ID" value="KJE28500.1"/>
    <property type="molecule type" value="Genomic_DNA"/>
</dbReference>
<dbReference type="PANTHER" id="PTHR34821">
    <property type="entry name" value="INNER MEMBRANE PROTEIN YDCZ"/>
    <property type="match status" value="1"/>
</dbReference>
<proteinExistence type="predicted"/>
<feature type="chain" id="PRO_5039144783" description="EamA-like transporter family protein" evidence="2">
    <location>
        <begin position="21"/>
        <end position="144"/>
    </location>
</feature>
<keyword evidence="2" id="KW-0732">Signal</keyword>
<sequence length="144" mass="15648">MKWLWMLLALAAGMAVSVQAGVNGGLGKRIGVFEGAFVSFLIGTVVLFLMQLFLGKGELLAMFSVPKWQLIGGILGAFYVFVMVLIVPKIGVANSLMAVIAGQLVMSSIVDHFGLFGGQRIPFDMMRLAALGFLFLALWLFFRK</sequence>
<evidence type="ECO:0000313" key="3">
    <source>
        <dbReference type="EMBL" id="KJE28500.1"/>
    </source>
</evidence>
<keyword evidence="1" id="KW-0472">Membrane</keyword>
<feature type="transmembrane region" description="Helical" evidence="1">
    <location>
        <begin position="67"/>
        <end position="87"/>
    </location>
</feature>
<dbReference type="PATRIC" id="fig|1462.6.peg.1444"/>
<keyword evidence="1" id="KW-0812">Transmembrane</keyword>
<accession>A0A0D8BWI5</accession>
<dbReference type="GO" id="GO:0005886">
    <property type="term" value="C:plasma membrane"/>
    <property type="evidence" value="ECO:0007669"/>
    <property type="project" value="TreeGrafter"/>
</dbReference>
<reference evidence="3 4" key="1">
    <citation type="submission" date="2015-01" db="EMBL/GenBank/DDBJ databases">
        <authorList>
            <person name="Filippidou S."/>
            <person name="Jeanneret N."/>
            <person name="Russel-Delif L."/>
            <person name="Junier T."/>
            <person name="Wunderlin T."/>
            <person name="Molina V."/>
            <person name="Johnson S.L."/>
            <person name="Davenport K.W."/>
            <person name="Chain P.S."/>
            <person name="Dorador C."/>
            <person name="Junier P."/>
        </authorList>
    </citation>
    <scope>NUCLEOTIDE SEQUENCE [LARGE SCALE GENOMIC DNA]</scope>
    <source>
        <strain evidence="3 4">Et7/4</strain>
    </source>
</reference>
<dbReference type="InterPro" id="IPR006750">
    <property type="entry name" value="YdcZ"/>
</dbReference>
<dbReference type="PANTHER" id="PTHR34821:SF2">
    <property type="entry name" value="INNER MEMBRANE PROTEIN YDCZ"/>
    <property type="match status" value="1"/>
</dbReference>
<evidence type="ECO:0000256" key="1">
    <source>
        <dbReference type="SAM" id="Phobius"/>
    </source>
</evidence>
<dbReference type="AlphaFoldDB" id="A0A0D8BWI5"/>
<evidence type="ECO:0000313" key="4">
    <source>
        <dbReference type="Proteomes" id="UP000032522"/>
    </source>
</evidence>
<organism evidence="3 4">
    <name type="scientific">Geobacillus kaustophilus</name>
    <dbReference type="NCBI Taxonomy" id="1462"/>
    <lineage>
        <taxon>Bacteria</taxon>
        <taxon>Bacillati</taxon>
        <taxon>Bacillota</taxon>
        <taxon>Bacilli</taxon>
        <taxon>Bacillales</taxon>
        <taxon>Anoxybacillaceae</taxon>
        <taxon>Geobacillus</taxon>
        <taxon>Geobacillus thermoleovorans group</taxon>
    </lineage>
</organism>
<dbReference type="OrthoDB" id="7864805at2"/>
<dbReference type="Pfam" id="PF04657">
    <property type="entry name" value="DMT_YdcZ"/>
    <property type="match status" value="1"/>
</dbReference>
<evidence type="ECO:0008006" key="5">
    <source>
        <dbReference type="Google" id="ProtNLM"/>
    </source>
</evidence>
<gene>
    <name evidence="3" type="ORF">LG52_1254</name>
</gene>
<protein>
    <recommendedName>
        <fullName evidence="5">EamA-like transporter family protein</fullName>
    </recommendedName>
</protein>
<dbReference type="RefSeq" id="WP_044731331.1">
    <property type="nucleotide sequence ID" value="NZ_JYBP01000003.1"/>
</dbReference>
<comment type="caution">
    <text evidence="3">The sequence shown here is derived from an EMBL/GenBank/DDBJ whole genome shotgun (WGS) entry which is preliminary data.</text>
</comment>
<keyword evidence="1" id="KW-1133">Transmembrane helix</keyword>
<feature type="transmembrane region" description="Helical" evidence="1">
    <location>
        <begin position="36"/>
        <end position="55"/>
    </location>
</feature>
<name>A0A0D8BWI5_GEOKU</name>
<feature type="transmembrane region" description="Helical" evidence="1">
    <location>
        <begin position="125"/>
        <end position="142"/>
    </location>
</feature>
<evidence type="ECO:0000256" key="2">
    <source>
        <dbReference type="SAM" id="SignalP"/>
    </source>
</evidence>
<feature type="signal peptide" evidence="2">
    <location>
        <begin position="1"/>
        <end position="20"/>
    </location>
</feature>
<dbReference type="Proteomes" id="UP000032522">
    <property type="component" value="Unassembled WGS sequence"/>
</dbReference>